<dbReference type="Gene3D" id="3.20.20.10">
    <property type="entry name" value="Alanine racemase"/>
    <property type="match status" value="1"/>
</dbReference>
<feature type="binding site" evidence="5 7">
    <location>
        <position position="329"/>
    </location>
    <ligand>
        <name>substrate</name>
    </ligand>
</feature>
<proteinExistence type="inferred from homology"/>
<dbReference type="PANTHER" id="PTHR30511:SF0">
    <property type="entry name" value="ALANINE RACEMASE, CATABOLIC-RELATED"/>
    <property type="match status" value="1"/>
</dbReference>
<accession>H3KI04</accession>
<evidence type="ECO:0000256" key="5">
    <source>
        <dbReference type="HAMAP-Rule" id="MF_01201"/>
    </source>
</evidence>
<feature type="domain" description="Alanine racemase C-terminal" evidence="9">
    <location>
        <begin position="260"/>
        <end position="384"/>
    </location>
</feature>
<dbReference type="InterPro" id="IPR011079">
    <property type="entry name" value="Ala_racemase_C"/>
</dbReference>
<dbReference type="EC" id="5.1.1.1" evidence="5"/>
<keyword evidence="3 5" id="KW-0663">Pyridoxal phosphate</keyword>
<keyword evidence="4 5" id="KW-0413">Isomerase</keyword>
<dbReference type="GO" id="GO:0030632">
    <property type="term" value="P:D-alanine biosynthetic process"/>
    <property type="evidence" value="ECO:0007669"/>
    <property type="project" value="UniProtKB-UniRule"/>
</dbReference>
<comment type="cofactor">
    <cofactor evidence="2 5 6">
        <name>pyridoxal 5'-phosphate</name>
        <dbReference type="ChEBI" id="CHEBI:597326"/>
    </cofactor>
</comment>
<sequence>MRFPLGKSSGEEKSKHPESSRKNFTVPRPIHAEIDLHALRHNLEVLREKAAGRTLWAVVKANAYGHGLENAVRAFEKADGLATIDLCDAERARKAGWKGRILLLEGFFDATDIEPLQKLDVETVIHSPWQIEILRAAKLMNVRCHVKVNSGMNRLGFLPVEVDGVVDMLDRIPGVSVMGVVTHFANAEPTYLGDAPASVGRQLTRMGRLAQTGASSCMANSAGILWHPEVGGSGVRAGVALYGVSPDAHISSEELGLIPAMTLKAKIIAIQEIAPGEVVGYGSRWTAKRRSRIAVVACGYADGYPRSMPDGAPVWVEGQLAPLTGSVSMDMLEIDVTDIPAAGLGTEVELWGKHLSVNRVAAACGTIGYELLCALARRVPVSVKEA</sequence>
<feature type="region of interest" description="Disordered" evidence="8">
    <location>
        <begin position="1"/>
        <end position="24"/>
    </location>
</feature>
<dbReference type="PATRIC" id="fig|762967.3.peg.1896"/>
<dbReference type="SUPFAM" id="SSF51419">
    <property type="entry name" value="PLP-binding barrel"/>
    <property type="match status" value="1"/>
</dbReference>
<dbReference type="STRING" id="762967.HMPREF9440_02406"/>
<dbReference type="SMART" id="SM01005">
    <property type="entry name" value="Ala_racemase_C"/>
    <property type="match status" value="1"/>
</dbReference>
<comment type="caution">
    <text evidence="10">The sequence shown here is derived from an EMBL/GenBank/DDBJ whole genome shotgun (WGS) entry which is preliminary data.</text>
</comment>
<evidence type="ECO:0000313" key="10">
    <source>
        <dbReference type="EMBL" id="EHY30247.1"/>
    </source>
</evidence>
<organism evidence="10 11">
    <name type="scientific">Sutterella parvirubra YIT 11816</name>
    <dbReference type="NCBI Taxonomy" id="762967"/>
    <lineage>
        <taxon>Bacteria</taxon>
        <taxon>Pseudomonadati</taxon>
        <taxon>Pseudomonadota</taxon>
        <taxon>Betaproteobacteria</taxon>
        <taxon>Burkholderiales</taxon>
        <taxon>Sutterellaceae</taxon>
        <taxon>Sutterella</taxon>
    </lineage>
</organism>
<dbReference type="Gene3D" id="2.40.37.10">
    <property type="entry name" value="Lyase, Ornithine Decarboxylase, Chain A, domain 1"/>
    <property type="match status" value="1"/>
</dbReference>
<dbReference type="PROSITE" id="PS00395">
    <property type="entry name" value="ALANINE_RACEMASE"/>
    <property type="match status" value="1"/>
</dbReference>
<dbReference type="InterPro" id="IPR020622">
    <property type="entry name" value="Ala_racemase_pyridoxalP-BS"/>
</dbReference>
<evidence type="ECO:0000313" key="11">
    <source>
        <dbReference type="Proteomes" id="UP000004956"/>
    </source>
</evidence>
<dbReference type="PANTHER" id="PTHR30511">
    <property type="entry name" value="ALANINE RACEMASE"/>
    <property type="match status" value="1"/>
</dbReference>
<evidence type="ECO:0000256" key="7">
    <source>
        <dbReference type="PIRSR" id="PIRSR600821-52"/>
    </source>
</evidence>
<dbReference type="InterPro" id="IPR000821">
    <property type="entry name" value="Ala_racemase"/>
</dbReference>
<dbReference type="HOGENOM" id="CLU_028393_1_0_4"/>
<evidence type="ECO:0000256" key="4">
    <source>
        <dbReference type="ARBA" id="ARBA00023235"/>
    </source>
</evidence>
<evidence type="ECO:0000256" key="3">
    <source>
        <dbReference type="ARBA" id="ARBA00022898"/>
    </source>
</evidence>
<feature type="compositionally biased region" description="Basic and acidic residues" evidence="8">
    <location>
        <begin position="9"/>
        <end position="21"/>
    </location>
</feature>
<dbReference type="GO" id="GO:0005829">
    <property type="term" value="C:cytosol"/>
    <property type="evidence" value="ECO:0007669"/>
    <property type="project" value="TreeGrafter"/>
</dbReference>
<dbReference type="Pfam" id="PF01168">
    <property type="entry name" value="Ala_racemase_N"/>
    <property type="match status" value="1"/>
</dbReference>
<feature type="active site" description="Proton acceptor; specific for D-alanine" evidence="5">
    <location>
        <position position="60"/>
    </location>
</feature>
<dbReference type="EMBL" id="AFBQ01000369">
    <property type="protein sequence ID" value="EHY30247.1"/>
    <property type="molecule type" value="Genomic_DNA"/>
</dbReference>
<comment type="similarity">
    <text evidence="5">Belongs to the alanine racemase family.</text>
</comment>
<dbReference type="Proteomes" id="UP000004956">
    <property type="component" value="Unassembled WGS sequence"/>
</dbReference>
<dbReference type="SUPFAM" id="SSF50621">
    <property type="entry name" value="Alanine racemase C-terminal domain-like"/>
    <property type="match status" value="1"/>
</dbReference>
<dbReference type="UniPathway" id="UPA00042">
    <property type="reaction ID" value="UER00497"/>
</dbReference>
<comment type="function">
    <text evidence="5">Catalyzes the interconversion of L-alanine and D-alanine. May also act on other amino acids.</text>
</comment>
<dbReference type="NCBIfam" id="TIGR00492">
    <property type="entry name" value="alr"/>
    <property type="match status" value="1"/>
</dbReference>
<dbReference type="GO" id="GO:0008784">
    <property type="term" value="F:alanine racemase activity"/>
    <property type="evidence" value="ECO:0007669"/>
    <property type="project" value="UniProtKB-UniRule"/>
</dbReference>
<comment type="pathway">
    <text evidence="5">Amino-acid biosynthesis; D-alanine biosynthesis; D-alanine from L-alanine: step 1/1.</text>
</comment>
<name>H3KI04_9BURK</name>
<dbReference type="HAMAP" id="MF_01201">
    <property type="entry name" value="Ala_racemase"/>
    <property type="match status" value="1"/>
</dbReference>
<dbReference type="AlphaFoldDB" id="H3KI04"/>
<evidence type="ECO:0000259" key="9">
    <source>
        <dbReference type="SMART" id="SM01005"/>
    </source>
</evidence>
<feature type="modified residue" description="N6-(pyridoxal phosphate)lysine" evidence="5 6">
    <location>
        <position position="60"/>
    </location>
</feature>
<dbReference type="Pfam" id="PF00842">
    <property type="entry name" value="Ala_racemase_C"/>
    <property type="match status" value="1"/>
</dbReference>
<dbReference type="FunFam" id="3.20.20.10:FF:000002">
    <property type="entry name" value="Alanine racemase"/>
    <property type="match status" value="1"/>
</dbReference>
<feature type="binding site" evidence="5 7">
    <location>
        <position position="154"/>
    </location>
    <ligand>
        <name>substrate</name>
    </ligand>
</feature>
<keyword evidence="11" id="KW-1185">Reference proteome</keyword>
<protein>
    <recommendedName>
        <fullName evidence="5">Alanine racemase</fullName>
        <ecNumber evidence="5">5.1.1.1</ecNumber>
    </recommendedName>
</protein>
<evidence type="ECO:0000256" key="2">
    <source>
        <dbReference type="ARBA" id="ARBA00001933"/>
    </source>
</evidence>
<evidence type="ECO:0000256" key="6">
    <source>
        <dbReference type="PIRSR" id="PIRSR600821-50"/>
    </source>
</evidence>
<dbReference type="PRINTS" id="PR00992">
    <property type="entry name" value="ALARACEMASE"/>
</dbReference>
<evidence type="ECO:0000256" key="8">
    <source>
        <dbReference type="SAM" id="MobiDB-lite"/>
    </source>
</evidence>
<feature type="active site" description="Proton acceptor; specific for L-alanine" evidence="5">
    <location>
        <position position="281"/>
    </location>
</feature>
<comment type="catalytic activity">
    <reaction evidence="1 5">
        <text>L-alanine = D-alanine</text>
        <dbReference type="Rhea" id="RHEA:20249"/>
        <dbReference type="ChEBI" id="CHEBI:57416"/>
        <dbReference type="ChEBI" id="CHEBI:57972"/>
        <dbReference type="EC" id="5.1.1.1"/>
    </reaction>
</comment>
<dbReference type="InterPro" id="IPR001608">
    <property type="entry name" value="Ala_racemase_N"/>
</dbReference>
<dbReference type="GO" id="GO:0030170">
    <property type="term" value="F:pyridoxal phosphate binding"/>
    <property type="evidence" value="ECO:0007669"/>
    <property type="project" value="UniProtKB-UniRule"/>
</dbReference>
<dbReference type="InterPro" id="IPR029066">
    <property type="entry name" value="PLP-binding_barrel"/>
</dbReference>
<evidence type="ECO:0000256" key="1">
    <source>
        <dbReference type="ARBA" id="ARBA00000316"/>
    </source>
</evidence>
<gene>
    <name evidence="10" type="ORF">HMPREF9440_02406</name>
</gene>
<reference evidence="10 11" key="1">
    <citation type="submission" date="2011-11" db="EMBL/GenBank/DDBJ databases">
        <authorList>
            <person name="Weinstock G."/>
            <person name="Sodergren E."/>
            <person name="Clifton S."/>
            <person name="Fulton L."/>
            <person name="Fulton B."/>
            <person name="Courtney L."/>
            <person name="Fronick C."/>
            <person name="Harrison M."/>
            <person name="Strong C."/>
            <person name="Farmer C."/>
            <person name="Delahaunty K."/>
            <person name="Markovic C."/>
            <person name="Hall O."/>
            <person name="Minx P."/>
            <person name="Tomlinson C."/>
            <person name="Mitreva M."/>
            <person name="Hou S."/>
            <person name="Chen J."/>
            <person name="Wollam A."/>
            <person name="Pepin K.H."/>
            <person name="Johnson M."/>
            <person name="Bhonagiri V."/>
            <person name="Zhang X."/>
            <person name="Suruliraj S."/>
            <person name="Warren W."/>
            <person name="Chinwalla A."/>
            <person name="Mardis E.R."/>
            <person name="Wilson R.K."/>
        </authorList>
    </citation>
    <scope>NUCLEOTIDE SEQUENCE [LARGE SCALE GENOMIC DNA]</scope>
    <source>
        <strain evidence="10 11">YIT 11816</strain>
    </source>
</reference>
<dbReference type="InterPro" id="IPR009006">
    <property type="entry name" value="Ala_racemase/Decarboxylase_C"/>
</dbReference>